<dbReference type="PROSITE" id="PS50043">
    <property type="entry name" value="HTH_LUXR_2"/>
    <property type="match status" value="1"/>
</dbReference>
<dbReference type="Proteomes" id="UP001596174">
    <property type="component" value="Unassembled WGS sequence"/>
</dbReference>
<dbReference type="SUPFAM" id="SSF52540">
    <property type="entry name" value="P-loop containing nucleoside triphosphate hydrolases"/>
    <property type="match status" value="1"/>
</dbReference>
<protein>
    <submittedName>
        <fullName evidence="4">AAA family ATPase</fullName>
    </submittedName>
</protein>
<dbReference type="InterPro" id="IPR036388">
    <property type="entry name" value="WH-like_DNA-bd_sf"/>
</dbReference>
<dbReference type="InterPro" id="IPR016032">
    <property type="entry name" value="Sig_transdc_resp-reg_C-effctor"/>
</dbReference>
<proteinExistence type="predicted"/>
<dbReference type="Gene3D" id="1.10.10.10">
    <property type="entry name" value="Winged helix-like DNA-binding domain superfamily/Winged helix DNA-binding domain"/>
    <property type="match status" value="1"/>
</dbReference>
<evidence type="ECO:0000256" key="2">
    <source>
        <dbReference type="ARBA" id="ARBA00022840"/>
    </source>
</evidence>
<dbReference type="InterPro" id="IPR011990">
    <property type="entry name" value="TPR-like_helical_dom_sf"/>
</dbReference>
<dbReference type="Pfam" id="PF00196">
    <property type="entry name" value="GerE"/>
    <property type="match status" value="1"/>
</dbReference>
<gene>
    <name evidence="4" type="ORF">ACFP3V_05930</name>
</gene>
<sequence length="1011" mass="110331">MLQSVERISVSPVFIGRGEEMGVLTEALDRAAAGQPQALLIGGEAGVGKTRLLEEFQCTATKAGACVVLGGCLEVGAEGLPYAPFATILRRLHRELGRELELAAEGRESSLARLLPDFGEAVPEANDEFARARLFEHTARLFEKLTADRTLVLAIEDLHWSDRSTRELLAYLIRTLQQSRLVLVATYRSDDLHRRHPVRPYLAELERLRTVQRLELPRLDRLQVASQLAGILAPDEPSPELVGRIWRRSEGNPFFVEELAVSVRQGCGTGLTDSLRDLLLVRVEGLPERTQTLLRVLAEGGSTVEHELLAGVLDWPEEELTESLRSAVGANIIGPSADGDGYRFRHALVREAVSDDLMPGESVRINRRYAEALDARPGLVSADQRAARLAGYWYCAHDAARALPAVLEAGRQARRRNAFAEQLKMLERALELWDDAPAEVLANVRSYDWADDSYPFCDCEIADACHGERDCRAMQLVDLLAEATVAARLSGEADRGLRFAKKALRLVDETTDPERAAWFLLARARAVRWKSDNAGEADLDRAMELLHGRDSSPVLAELLSRRAIDALLSRALGGEREMVFRAVEVARASGARRVELHAQLTLALMHAHFEEHDEADRVFAEIGDEIGASGDVDLLARLYVNESHHLESVGRSAESYEVARKGLEMTRAHGMTAYNGTLLLGNACEPLISMGRLDEAARLLAEAPAWPGEPKHSDFLERLRGEVALLRGDLAEAAAQLTACRESGMTWQPQKLIPAATLAVRIASAGGRYADARAEVQAAIEQGLLPGHEREAWVLLAHGAAAEADARHLPTMAAGRAEALARIRAATAGPKALRPWFAAWRGLVEAELARAEGTDTPELWLATAAAFEASGLPSPRDTALYRAAEAQALAGDREAATASARAALALAREHGDARLVREIEQLADRARLALTETPVVRVVPTASPAFDFNLTPRERDVLRLLAAGRSNRQIAEQLFISPKTASVHVSNILAKLDVPTRGEAAALAHRLRLAG</sequence>
<reference evidence="5" key="1">
    <citation type="journal article" date="2019" name="Int. J. Syst. Evol. Microbiol.">
        <title>The Global Catalogue of Microorganisms (GCM) 10K type strain sequencing project: providing services to taxonomists for standard genome sequencing and annotation.</title>
        <authorList>
            <consortium name="The Broad Institute Genomics Platform"/>
            <consortium name="The Broad Institute Genome Sequencing Center for Infectious Disease"/>
            <person name="Wu L."/>
            <person name="Ma J."/>
        </authorList>
    </citation>
    <scope>NUCLEOTIDE SEQUENCE [LARGE SCALE GENOMIC DNA]</scope>
    <source>
        <strain evidence="5">JCM 4816</strain>
    </source>
</reference>
<feature type="domain" description="HTH luxR-type" evidence="3">
    <location>
        <begin position="943"/>
        <end position="1008"/>
    </location>
</feature>
<dbReference type="PRINTS" id="PR00038">
    <property type="entry name" value="HTHLUXR"/>
</dbReference>
<dbReference type="CDD" id="cd06170">
    <property type="entry name" value="LuxR_C_like"/>
    <property type="match status" value="1"/>
</dbReference>
<dbReference type="InterPro" id="IPR000792">
    <property type="entry name" value="Tscrpt_reg_LuxR_C"/>
</dbReference>
<evidence type="ECO:0000313" key="5">
    <source>
        <dbReference type="Proteomes" id="UP001596174"/>
    </source>
</evidence>
<keyword evidence="2" id="KW-0067">ATP-binding</keyword>
<dbReference type="SUPFAM" id="SSF48452">
    <property type="entry name" value="TPR-like"/>
    <property type="match status" value="1"/>
</dbReference>
<dbReference type="Gene3D" id="3.40.50.300">
    <property type="entry name" value="P-loop containing nucleotide triphosphate hydrolases"/>
    <property type="match status" value="1"/>
</dbReference>
<accession>A0ABW1FXJ7</accession>
<dbReference type="SUPFAM" id="SSF46894">
    <property type="entry name" value="C-terminal effector domain of the bipartite response regulators"/>
    <property type="match status" value="1"/>
</dbReference>
<dbReference type="EMBL" id="JBHSQJ010000019">
    <property type="protein sequence ID" value="MFC5906753.1"/>
    <property type="molecule type" value="Genomic_DNA"/>
</dbReference>
<dbReference type="RefSeq" id="WP_380580481.1">
    <property type="nucleotide sequence ID" value="NZ_JBHSQJ010000019.1"/>
</dbReference>
<keyword evidence="5" id="KW-1185">Reference proteome</keyword>
<keyword evidence="1" id="KW-0547">Nucleotide-binding</keyword>
<dbReference type="SMART" id="SM00421">
    <property type="entry name" value="HTH_LUXR"/>
    <property type="match status" value="1"/>
</dbReference>
<dbReference type="Pfam" id="PF13191">
    <property type="entry name" value="AAA_16"/>
    <property type="match status" value="1"/>
</dbReference>
<evidence type="ECO:0000256" key="1">
    <source>
        <dbReference type="ARBA" id="ARBA00022741"/>
    </source>
</evidence>
<evidence type="ECO:0000259" key="3">
    <source>
        <dbReference type="PROSITE" id="PS50043"/>
    </source>
</evidence>
<comment type="caution">
    <text evidence="4">The sequence shown here is derived from an EMBL/GenBank/DDBJ whole genome shotgun (WGS) entry which is preliminary data.</text>
</comment>
<dbReference type="PANTHER" id="PTHR16305:SF35">
    <property type="entry name" value="TRANSCRIPTIONAL ACTIVATOR DOMAIN"/>
    <property type="match status" value="1"/>
</dbReference>
<organism evidence="4 5">
    <name type="scientific">Streptacidiphilus monticola</name>
    <dbReference type="NCBI Taxonomy" id="2161674"/>
    <lineage>
        <taxon>Bacteria</taxon>
        <taxon>Bacillati</taxon>
        <taxon>Actinomycetota</taxon>
        <taxon>Actinomycetes</taxon>
        <taxon>Kitasatosporales</taxon>
        <taxon>Streptomycetaceae</taxon>
        <taxon>Streptacidiphilus</taxon>
    </lineage>
</organism>
<dbReference type="InterPro" id="IPR041664">
    <property type="entry name" value="AAA_16"/>
</dbReference>
<dbReference type="Gene3D" id="1.25.40.10">
    <property type="entry name" value="Tetratricopeptide repeat domain"/>
    <property type="match status" value="1"/>
</dbReference>
<dbReference type="PANTHER" id="PTHR16305">
    <property type="entry name" value="TESTICULAR SOLUBLE ADENYLYL CYCLASE"/>
    <property type="match status" value="1"/>
</dbReference>
<evidence type="ECO:0000313" key="4">
    <source>
        <dbReference type="EMBL" id="MFC5906753.1"/>
    </source>
</evidence>
<name>A0ABW1FXJ7_9ACTN</name>
<dbReference type="InterPro" id="IPR027417">
    <property type="entry name" value="P-loop_NTPase"/>
</dbReference>